<evidence type="ECO:0000313" key="5">
    <source>
        <dbReference type="Proteomes" id="UP000001514"/>
    </source>
</evidence>
<dbReference type="InterPro" id="IPR029071">
    <property type="entry name" value="Ubiquitin-like_domsf"/>
</dbReference>
<dbReference type="SUPFAM" id="SSF54236">
    <property type="entry name" value="Ubiquitin-like"/>
    <property type="match status" value="2"/>
</dbReference>
<dbReference type="GO" id="GO:0019941">
    <property type="term" value="P:modification-dependent protein catabolic process"/>
    <property type="evidence" value="ECO:0000318"/>
    <property type="project" value="GO_Central"/>
</dbReference>
<sequence>MDYSCPVVQGARILGSVLPDLSSAGSVIGCVCSRMAITVGIRVEHLAVANVYPGAVAPLGDRSKLILAPNLLYNGSVRSTLKEFVRDNLFFGEEQQQLVAPLFTRLSESMPVEEVYKRYACQADRDECELFVDEESLTFFGREAGKTVDLPDDAKLHEYNILDKSIVELRKAPQLLSGRGGRLFVETKDGILPLQGICGDTRVSALKDAIEKHTGILKSRQLLSSIGCVMHDEFCIKDFDGVHAIYEDSIVDLTVSGDTNNEQAHRRMLVTVNVLGHEEFRLIVQGRDRVQDVTNIVEARTGIPQWQQRISFSGNTLQDKKTLAEYFVCPQSTLQVAAFKSPLKSSFKAGKLFHAASENRDDDPSYTPAARKLKMVRTCKGVVAGTITIPVLTSDTVGDLRRKVKRSLRPLEETNFSIGTPPRNSSASVNCLTGPSPLKPRPANSAHKLPPPPLADTPERFETPRARLPASPQTPQSCYVTPPMSRSKSRSAAAGAGTMESPARGSKSGARRLLKFGGGGGSPQQHHQQRRCSNQVVATDENNGSSVEDKINKALVHIVSSTGVVESAAATDQKKGMGAWLKQIRAALR</sequence>
<evidence type="ECO:0000313" key="4">
    <source>
        <dbReference type="EMBL" id="EFJ28554.1"/>
    </source>
</evidence>
<dbReference type="EMBL" id="GL377579">
    <property type="protein sequence ID" value="EFJ28554.1"/>
    <property type="molecule type" value="Genomic_DNA"/>
</dbReference>
<name>D8RHM2_SELML</name>
<dbReference type="Gene3D" id="3.10.20.90">
    <property type="entry name" value="Phosphatidylinositol 3-kinase Catalytic Subunit, Chain A, domain 1"/>
    <property type="match status" value="1"/>
</dbReference>
<dbReference type="PANTHER" id="PTHR10666">
    <property type="entry name" value="UBIQUITIN"/>
    <property type="match status" value="1"/>
</dbReference>
<dbReference type="InParanoid" id="D8RHM2"/>
<evidence type="ECO:0000256" key="2">
    <source>
        <dbReference type="SAM" id="MobiDB-lite"/>
    </source>
</evidence>
<dbReference type="GO" id="GO:0031625">
    <property type="term" value="F:ubiquitin protein ligase binding"/>
    <property type="evidence" value="ECO:0000318"/>
    <property type="project" value="GO_Central"/>
</dbReference>
<keyword evidence="1" id="KW-1017">Isopeptide bond</keyword>
<feature type="domain" description="Ubiquitin-like" evidence="3">
    <location>
        <begin position="268"/>
        <end position="336"/>
    </location>
</feature>
<dbReference type="GO" id="GO:0005634">
    <property type="term" value="C:nucleus"/>
    <property type="evidence" value="ECO:0000318"/>
    <property type="project" value="GO_Central"/>
</dbReference>
<dbReference type="KEGG" id="smo:SELMODRAFT_410981"/>
<keyword evidence="5" id="KW-1185">Reference proteome</keyword>
<dbReference type="OMA" id="DFDGVHA"/>
<dbReference type="STRING" id="88036.D8RHM2"/>
<dbReference type="Gramene" id="EFJ28554">
    <property type="protein sequence ID" value="EFJ28554"/>
    <property type="gene ID" value="SELMODRAFT_410981"/>
</dbReference>
<dbReference type="SMART" id="SM00213">
    <property type="entry name" value="UBQ"/>
    <property type="match status" value="1"/>
</dbReference>
<dbReference type="Pfam" id="PF00240">
    <property type="entry name" value="ubiquitin"/>
    <property type="match status" value="1"/>
</dbReference>
<feature type="region of interest" description="Disordered" evidence="2">
    <location>
        <begin position="414"/>
        <end position="544"/>
    </location>
</feature>
<dbReference type="GO" id="GO:0003729">
    <property type="term" value="F:mRNA binding"/>
    <property type="evidence" value="ECO:0007669"/>
    <property type="project" value="UniProtKB-ARBA"/>
</dbReference>
<proteinExistence type="predicted"/>
<dbReference type="CDD" id="cd17039">
    <property type="entry name" value="Ubl_ubiquitin_like"/>
    <property type="match status" value="1"/>
</dbReference>
<dbReference type="PROSITE" id="PS50053">
    <property type="entry name" value="UBIQUITIN_2"/>
    <property type="match status" value="1"/>
</dbReference>
<evidence type="ECO:0000256" key="1">
    <source>
        <dbReference type="ARBA" id="ARBA00022499"/>
    </source>
</evidence>
<accession>D8RHM2</accession>
<reference evidence="4 5" key="1">
    <citation type="journal article" date="2011" name="Science">
        <title>The Selaginella genome identifies genetic changes associated with the evolution of vascular plants.</title>
        <authorList>
            <person name="Banks J.A."/>
            <person name="Nishiyama T."/>
            <person name="Hasebe M."/>
            <person name="Bowman J.L."/>
            <person name="Gribskov M."/>
            <person name="dePamphilis C."/>
            <person name="Albert V.A."/>
            <person name="Aono N."/>
            <person name="Aoyama T."/>
            <person name="Ambrose B.A."/>
            <person name="Ashton N.W."/>
            <person name="Axtell M.J."/>
            <person name="Barker E."/>
            <person name="Barker M.S."/>
            <person name="Bennetzen J.L."/>
            <person name="Bonawitz N.D."/>
            <person name="Chapple C."/>
            <person name="Cheng C."/>
            <person name="Correa L.G."/>
            <person name="Dacre M."/>
            <person name="DeBarry J."/>
            <person name="Dreyer I."/>
            <person name="Elias M."/>
            <person name="Engstrom E.M."/>
            <person name="Estelle M."/>
            <person name="Feng L."/>
            <person name="Finet C."/>
            <person name="Floyd S.K."/>
            <person name="Frommer W.B."/>
            <person name="Fujita T."/>
            <person name="Gramzow L."/>
            <person name="Gutensohn M."/>
            <person name="Harholt J."/>
            <person name="Hattori M."/>
            <person name="Heyl A."/>
            <person name="Hirai T."/>
            <person name="Hiwatashi Y."/>
            <person name="Ishikawa M."/>
            <person name="Iwata M."/>
            <person name="Karol K.G."/>
            <person name="Koehler B."/>
            <person name="Kolukisaoglu U."/>
            <person name="Kubo M."/>
            <person name="Kurata T."/>
            <person name="Lalonde S."/>
            <person name="Li K."/>
            <person name="Li Y."/>
            <person name="Litt A."/>
            <person name="Lyons E."/>
            <person name="Manning G."/>
            <person name="Maruyama T."/>
            <person name="Michael T.P."/>
            <person name="Mikami K."/>
            <person name="Miyazaki S."/>
            <person name="Morinaga S."/>
            <person name="Murata T."/>
            <person name="Mueller-Roeber B."/>
            <person name="Nelson D.R."/>
            <person name="Obara M."/>
            <person name="Oguri Y."/>
            <person name="Olmstead R.G."/>
            <person name="Onodera N."/>
            <person name="Petersen B.L."/>
            <person name="Pils B."/>
            <person name="Prigge M."/>
            <person name="Rensing S.A."/>
            <person name="Riano-Pachon D.M."/>
            <person name="Roberts A.W."/>
            <person name="Sato Y."/>
            <person name="Scheller H.V."/>
            <person name="Schulz B."/>
            <person name="Schulz C."/>
            <person name="Shakirov E.V."/>
            <person name="Shibagaki N."/>
            <person name="Shinohara N."/>
            <person name="Shippen D.E."/>
            <person name="Soerensen I."/>
            <person name="Sotooka R."/>
            <person name="Sugimoto N."/>
            <person name="Sugita M."/>
            <person name="Sumikawa N."/>
            <person name="Tanurdzic M."/>
            <person name="Theissen G."/>
            <person name="Ulvskov P."/>
            <person name="Wakazuki S."/>
            <person name="Weng J.K."/>
            <person name="Willats W.W."/>
            <person name="Wipf D."/>
            <person name="Wolf P.G."/>
            <person name="Yang L."/>
            <person name="Zimmer A.D."/>
            <person name="Zhu Q."/>
            <person name="Mitros T."/>
            <person name="Hellsten U."/>
            <person name="Loque D."/>
            <person name="Otillar R."/>
            <person name="Salamov A."/>
            <person name="Schmutz J."/>
            <person name="Shapiro H."/>
            <person name="Lindquist E."/>
            <person name="Lucas S."/>
            <person name="Rokhsar D."/>
            <person name="Grigoriev I.V."/>
        </authorList>
    </citation>
    <scope>NUCLEOTIDE SEQUENCE [LARGE SCALE GENOMIC DNA]</scope>
</reference>
<dbReference type="InterPro" id="IPR000626">
    <property type="entry name" value="Ubiquitin-like_dom"/>
</dbReference>
<evidence type="ECO:0000259" key="3">
    <source>
        <dbReference type="PROSITE" id="PS50053"/>
    </source>
</evidence>
<dbReference type="InterPro" id="IPR050158">
    <property type="entry name" value="Ubiquitin_ubiquitin-like"/>
</dbReference>
<dbReference type="eggNOG" id="KOG0001">
    <property type="taxonomic scope" value="Eukaryota"/>
</dbReference>
<dbReference type="GO" id="GO:0016567">
    <property type="term" value="P:protein ubiquitination"/>
    <property type="evidence" value="ECO:0000318"/>
    <property type="project" value="GO_Central"/>
</dbReference>
<dbReference type="AlphaFoldDB" id="D8RHM2"/>
<organism evidence="5">
    <name type="scientific">Selaginella moellendorffii</name>
    <name type="common">Spikemoss</name>
    <dbReference type="NCBI Taxonomy" id="88036"/>
    <lineage>
        <taxon>Eukaryota</taxon>
        <taxon>Viridiplantae</taxon>
        <taxon>Streptophyta</taxon>
        <taxon>Embryophyta</taxon>
        <taxon>Tracheophyta</taxon>
        <taxon>Lycopodiopsida</taxon>
        <taxon>Selaginellales</taxon>
        <taxon>Selaginellaceae</taxon>
        <taxon>Selaginella</taxon>
    </lineage>
</organism>
<dbReference type="GO" id="GO:0031386">
    <property type="term" value="F:protein tag activity"/>
    <property type="evidence" value="ECO:0000318"/>
    <property type="project" value="GO_Central"/>
</dbReference>
<gene>
    <name evidence="4" type="ORF">SELMODRAFT_410981</name>
</gene>
<dbReference type="HOGENOM" id="CLU_463380_0_0_1"/>
<dbReference type="Proteomes" id="UP000001514">
    <property type="component" value="Unassembled WGS sequence"/>
</dbReference>
<protein>
    <recommendedName>
        <fullName evidence="3">Ubiquitin-like domain-containing protein</fullName>
    </recommendedName>
</protein>
<feature type="compositionally biased region" description="Polar residues" evidence="2">
    <location>
        <begin position="523"/>
        <end position="544"/>
    </location>
</feature>
<feature type="compositionally biased region" description="Polar residues" evidence="2">
    <location>
        <begin position="414"/>
        <end position="433"/>
    </location>
</feature>
<dbReference type="GO" id="GO:0005737">
    <property type="term" value="C:cytoplasm"/>
    <property type="evidence" value="ECO:0000318"/>
    <property type="project" value="GO_Central"/>
</dbReference>